<dbReference type="GO" id="GO:0004190">
    <property type="term" value="F:aspartic-type endopeptidase activity"/>
    <property type="evidence" value="ECO:0007669"/>
    <property type="project" value="InterPro"/>
</dbReference>
<organism evidence="8">
    <name type="scientific">gut metagenome</name>
    <dbReference type="NCBI Taxonomy" id="749906"/>
    <lineage>
        <taxon>unclassified sequences</taxon>
        <taxon>metagenomes</taxon>
        <taxon>organismal metagenomes</taxon>
    </lineage>
</organism>
<keyword evidence="5 7" id="KW-1133">Transmembrane helix</keyword>
<evidence type="ECO:0000256" key="5">
    <source>
        <dbReference type="ARBA" id="ARBA00022989"/>
    </source>
</evidence>
<dbReference type="NCBIfam" id="NF011369">
    <property type="entry name" value="PRK14788.1"/>
    <property type="match status" value="1"/>
</dbReference>
<keyword evidence="3 7" id="KW-0812">Transmembrane</keyword>
<protein>
    <submittedName>
        <fullName evidence="8">Lipoprotein signal peptidase</fullName>
    </submittedName>
</protein>
<dbReference type="PANTHER" id="PTHR33695:SF1">
    <property type="entry name" value="LIPOPROTEIN SIGNAL PEPTIDASE"/>
    <property type="match status" value="1"/>
</dbReference>
<evidence type="ECO:0000256" key="3">
    <source>
        <dbReference type="ARBA" id="ARBA00022692"/>
    </source>
</evidence>
<keyword evidence="6 7" id="KW-0472">Membrane</keyword>
<dbReference type="HAMAP" id="MF_00161">
    <property type="entry name" value="LspA"/>
    <property type="match status" value="1"/>
</dbReference>
<evidence type="ECO:0000256" key="4">
    <source>
        <dbReference type="ARBA" id="ARBA00022801"/>
    </source>
</evidence>
<feature type="transmembrane region" description="Helical" evidence="7">
    <location>
        <begin position="12"/>
        <end position="31"/>
    </location>
</feature>
<dbReference type="Pfam" id="PF01252">
    <property type="entry name" value="Peptidase_A8"/>
    <property type="match status" value="1"/>
</dbReference>
<keyword evidence="2" id="KW-0645">Protease</keyword>
<feature type="transmembrane region" description="Helical" evidence="7">
    <location>
        <begin position="63"/>
        <end position="85"/>
    </location>
</feature>
<keyword evidence="4" id="KW-0378">Hydrolase</keyword>
<keyword evidence="8" id="KW-0449">Lipoprotein</keyword>
<feature type="transmembrane region" description="Helical" evidence="7">
    <location>
        <begin position="173"/>
        <end position="197"/>
    </location>
</feature>
<proteinExistence type="inferred from homology"/>
<sequence length="220" mass="24346">MQSHPIRNRAILAFATVFSVLIIDQIIKFLVKTRMLLHERIDVTSWFQICFVENEGMAFGMDFVGTSILTVFRIVAVVVFAYILVKIIRNRYPVGLIFCLSLVLAGAAGNIIDNCFYGLIFEASPVDSFFSAPARLVPFGEGYGEFLSGRVVDMFYFPLFEWPESLPIIGGDVFFGAIFNFADAAISCGAVALLLFYSSYLSGSSSTDDEAEKEEKQSAS</sequence>
<dbReference type="InterPro" id="IPR001872">
    <property type="entry name" value="Peptidase_A8"/>
</dbReference>
<name>J9G101_9ZZZZ</name>
<reference evidence="8" key="1">
    <citation type="journal article" date="2012" name="PLoS ONE">
        <title>Gene sets for utilization of primary and secondary nutrition supplies in the distal gut of endangered iberian lynx.</title>
        <authorList>
            <person name="Alcaide M."/>
            <person name="Messina E."/>
            <person name="Richter M."/>
            <person name="Bargiela R."/>
            <person name="Peplies J."/>
            <person name="Huws S.A."/>
            <person name="Newbold C.J."/>
            <person name="Golyshin P.N."/>
            <person name="Simon M.A."/>
            <person name="Lopez G."/>
            <person name="Yakimov M.M."/>
            <person name="Ferrer M."/>
        </authorList>
    </citation>
    <scope>NUCLEOTIDE SEQUENCE</scope>
</reference>
<dbReference type="PRINTS" id="PR00781">
    <property type="entry name" value="LIPOSIGPTASE"/>
</dbReference>
<evidence type="ECO:0000256" key="6">
    <source>
        <dbReference type="ARBA" id="ARBA00023136"/>
    </source>
</evidence>
<evidence type="ECO:0000256" key="2">
    <source>
        <dbReference type="ARBA" id="ARBA00022670"/>
    </source>
</evidence>
<evidence type="ECO:0000256" key="7">
    <source>
        <dbReference type="SAM" id="Phobius"/>
    </source>
</evidence>
<dbReference type="GO" id="GO:0016020">
    <property type="term" value="C:membrane"/>
    <property type="evidence" value="ECO:0007669"/>
    <property type="project" value="InterPro"/>
</dbReference>
<accession>J9G101</accession>
<evidence type="ECO:0000256" key="1">
    <source>
        <dbReference type="ARBA" id="ARBA00022475"/>
    </source>
</evidence>
<comment type="caution">
    <text evidence="8">The sequence shown here is derived from an EMBL/GenBank/DDBJ whole genome shotgun (WGS) entry which is preliminary data.</text>
</comment>
<evidence type="ECO:0000313" key="8">
    <source>
        <dbReference type="EMBL" id="EJX00917.1"/>
    </source>
</evidence>
<dbReference type="GO" id="GO:0006508">
    <property type="term" value="P:proteolysis"/>
    <property type="evidence" value="ECO:0007669"/>
    <property type="project" value="UniProtKB-KW"/>
</dbReference>
<gene>
    <name evidence="8" type="ORF">EVA_10975</name>
</gene>
<keyword evidence="1" id="KW-1003">Cell membrane</keyword>
<dbReference type="AlphaFoldDB" id="J9G101"/>
<dbReference type="PANTHER" id="PTHR33695">
    <property type="entry name" value="LIPOPROTEIN SIGNAL PEPTIDASE"/>
    <property type="match status" value="1"/>
</dbReference>
<dbReference type="EMBL" id="AMCI01003174">
    <property type="protein sequence ID" value="EJX00917.1"/>
    <property type="molecule type" value="Genomic_DNA"/>
</dbReference>
<feature type="transmembrane region" description="Helical" evidence="7">
    <location>
        <begin position="92"/>
        <end position="112"/>
    </location>
</feature>